<dbReference type="EMBL" id="PVWQ01000001">
    <property type="protein sequence ID" value="RDW93639.1"/>
    <property type="molecule type" value="Genomic_DNA"/>
</dbReference>
<sequence length="312" mass="34991">MGLHAPTKRWPGGIPASIKISKEKAWTRAASRGWYKFVRENWADGIDARDEDALAAQRRSLITAWASAEQDVRDELRAFGCRSPTNTTAACYLITHVPEPGSALHALWVKLLLMFFDYESEFHIAHNVFALSPHDGEAITLDTFKRYQALEPADFRVVQFNELGEAVFGPANGAVIMVDERSLRSGLVIAAQFGVDGTPRNAYRVRPVDLPDAWRRVGSLGKPLGEVMAHFDGDKDEHDPRIWDPYPEGMDMQLPLLDIVIHYSQDTDDPVLTERAEIEEQLNQWAPGYLEAEEEGKGLAKDYDLGKVDFVV</sequence>
<dbReference type="AlphaFoldDB" id="A0A3D8T527"/>
<accession>A0A3D8T527</accession>
<comment type="caution">
    <text evidence="1">The sequence shown here is derived from an EMBL/GenBank/DDBJ whole genome shotgun (WGS) entry which is preliminary data.</text>
</comment>
<reference evidence="1 2" key="1">
    <citation type="journal article" date="2018" name="IMA Fungus">
        <title>IMA Genome-F 9: Draft genome sequence of Annulohypoxylon stygium, Aspergillus mulundensis, Berkeleyomyces basicola (syn. Thielaviopsis basicola), Ceratocystis smalleyi, two Cercospora beticola strains, Coleophoma cylindrospora, Fusarium fracticaudum, Phialophora cf. hyalina, and Morchella septimelata.</title>
        <authorList>
            <person name="Wingfield B.D."/>
            <person name="Bills G.F."/>
            <person name="Dong Y."/>
            <person name="Huang W."/>
            <person name="Nel W.J."/>
            <person name="Swalarsk-Parry B.S."/>
            <person name="Vaghefi N."/>
            <person name="Wilken P.M."/>
            <person name="An Z."/>
            <person name="de Beer Z.W."/>
            <person name="De Vos L."/>
            <person name="Chen L."/>
            <person name="Duong T.A."/>
            <person name="Gao Y."/>
            <person name="Hammerbacher A."/>
            <person name="Kikkert J.R."/>
            <person name="Li Y."/>
            <person name="Li H."/>
            <person name="Li K."/>
            <person name="Li Q."/>
            <person name="Liu X."/>
            <person name="Ma X."/>
            <person name="Naidoo K."/>
            <person name="Pethybridge S.J."/>
            <person name="Sun J."/>
            <person name="Steenkamp E.T."/>
            <person name="van der Nest M.A."/>
            <person name="van Wyk S."/>
            <person name="Wingfield M.J."/>
            <person name="Xiong C."/>
            <person name="Yue Q."/>
            <person name="Zhang X."/>
        </authorList>
    </citation>
    <scope>NUCLEOTIDE SEQUENCE [LARGE SCALE GENOMIC DNA]</scope>
    <source>
        <strain evidence="1 2">DSM 5745</strain>
    </source>
</reference>
<dbReference type="Proteomes" id="UP000256690">
    <property type="component" value="Unassembled WGS sequence"/>
</dbReference>
<dbReference type="STRING" id="1810919.A0A3D8T527"/>
<name>A0A3D8T527_9EURO</name>
<dbReference type="RefSeq" id="XP_026608822.1">
    <property type="nucleotide sequence ID" value="XM_026742977.1"/>
</dbReference>
<protein>
    <submittedName>
        <fullName evidence="1">Uncharacterized protein</fullName>
    </submittedName>
</protein>
<dbReference type="OrthoDB" id="5396831at2759"/>
<evidence type="ECO:0000313" key="1">
    <source>
        <dbReference type="EMBL" id="RDW93639.1"/>
    </source>
</evidence>
<gene>
    <name evidence="1" type="ORF">DSM5745_00961</name>
</gene>
<proteinExistence type="predicted"/>
<dbReference type="GeneID" id="38111331"/>
<organism evidence="1 2">
    <name type="scientific">Aspergillus mulundensis</name>
    <dbReference type="NCBI Taxonomy" id="1810919"/>
    <lineage>
        <taxon>Eukaryota</taxon>
        <taxon>Fungi</taxon>
        <taxon>Dikarya</taxon>
        <taxon>Ascomycota</taxon>
        <taxon>Pezizomycotina</taxon>
        <taxon>Eurotiomycetes</taxon>
        <taxon>Eurotiomycetidae</taxon>
        <taxon>Eurotiales</taxon>
        <taxon>Aspergillaceae</taxon>
        <taxon>Aspergillus</taxon>
        <taxon>Aspergillus subgen. Nidulantes</taxon>
    </lineage>
</organism>
<evidence type="ECO:0000313" key="2">
    <source>
        <dbReference type="Proteomes" id="UP000256690"/>
    </source>
</evidence>
<keyword evidence="2" id="KW-1185">Reference proteome</keyword>